<evidence type="ECO:0000313" key="4">
    <source>
        <dbReference type="Proteomes" id="UP000092462"/>
    </source>
</evidence>
<name>A0A1B0D256_PHLPP</name>
<dbReference type="VEuPathDB" id="VectorBase:PPAI001429"/>
<dbReference type="EMBL" id="AJVK01002742">
    <property type="status" value="NOT_ANNOTATED_CDS"/>
    <property type="molecule type" value="Genomic_DNA"/>
</dbReference>
<proteinExistence type="predicted"/>
<dbReference type="Proteomes" id="UP000092462">
    <property type="component" value="Unassembled WGS sequence"/>
</dbReference>
<dbReference type="EMBL" id="AJVK01002740">
    <property type="status" value="NOT_ANNOTATED_CDS"/>
    <property type="molecule type" value="Genomic_DNA"/>
</dbReference>
<dbReference type="AlphaFoldDB" id="A0A1B0D256"/>
<dbReference type="EnsemblMetazoa" id="PPAI001429-RA">
    <property type="protein sequence ID" value="PPAI001429-PA"/>
    <property type="gene ID" value="PPAI001429"/>
</dbReference>
<dbReference type="Pfam" id="PF16064">
    <property type="entry name" value="DUF4806"/>
    <property type="match status" value="1"/>
</dbReference>
<feature type="domain" description="DUF4806" evidence="2">
    <location>
        <begin position="225"/>
        <end position="290"/>
    </location>
</feature>
<dbReference type="EMBL" id="AJVK01002741">
    <property type="status" value="NOT_ANNOTATED_CDS"/>
    <property type="molecule type" value="Genomic_DNA"/>
</dbReference>
<feature type="region of interest" description="Disordered" evidence="1">
    <location>
        <begin position="1"/>
        <end position="45"/>
    </location>
</feature>
<sequence length="311" mass="35513">MHKQPPPNNHATDMEDKELKTTRIIKPETIKHENESVYTDADMIEETTEISPNVIEEYIIEEDPLHGQTAYKYAATSSKFYGGQEEASDSDEDATAAHIETEADDTSLTLKLSKLISEENISSSCAEKLLSILKQHGHTELPKKTEELSTELIEPENEEIEHMNKVLDYVAAEAKNIEAKIQFKLNFLSKCLNRIECKMQAMAARPMMDNVGGQDIFTGTFLNVFPIDTMEKLTELEEKIDEDDELEAKVRSIISSNPRTWLKHMFSDDLMEQFNLNGSGNKGNFMELRIIKCIERKGKLYKQRRMLSDTI</sequence>
<feature type="compositionally biased region" description="Basic and acidic residues" evidence="1">
    <location>
        <begin position="12"/>
        <end position="35"/>
    </location>
</feature>
<dbReference type="EMBL" id="AJVK01002743">
    <property type="status" value="NOT_ANNOTATED_CDS"/>
    <property type="molecule type" value="Genomic_DNA"/>
</dbReference>
<keyword evidence="4" id="KW-1185">Reference proteome</keyword>
<reference evidence="3" key="1">
    <citation type="submission" date="2022-08" db="UniProtKB">
        <authorList>
            <consortium name="EnsemblMetazoa"/>
        </authorList>
    </citation>
    <scope>IDENTIFICATION</scope>
    <source>
        <strain evidence="3">Israel</strain>
    </source>
</reference>
<evidence type="ECO:0000313" key="3">
    <source>
        <dbReference type="EnsemblMetazoa" id="PPAI001429-PA"/>
    </source>
</evidence>
<dbReference type="EMBL" id="AJVK01002739">
    <property type="status" value="NOT_ANNOTATED_CDS"/>
    <property type="molecule type" value="Genomic_DNA"/>
</dbReference>
<dbReference type="VEuPathDB" id="VectorBase:PPAPM1_008750"/>
<evidence type="ECO:0000259" key="2">
    <source>
        <dbReference type="Pfam" id="PF16064"/>
    </source>
</evidence>
<dbReference type="EMBL" id="AJVK01002744">
    <property type="status" value="NOT_ANNOTATED_CDS"/>
    <property type="molecule type" value="Genomic_DNA"/>
</dbReference>
<evidence type="ECO:0000256" key="1">
    <source>
        <dbReference type="SAM" id="MobiDB-lite"/>
    </source>
</evidence>
<protein>
    <recommendedName>
        <fullName evidence="2">DUF4806 domain-containing protein</fullName>
    </recommendedName>
</protein>
<accession>A0A1B0D256</accession>
<organism evidence="3 4">
    <name type="scientific">Phlebotomus papatasi</name>
    <name type="common">Sandfly</name>
    <dbReference type="NCBI Taxonomy" id="29031"/>
    <lineage>
        <taxon>Eukaryota</taxon>
        <taxon>Metazoa</taxon>
        <taxon>Ecdysozoa</taxon>
        <taxon>Arthropoda</taxon>
        <taxon>Hexapoda</taxon>
        <taxon>Insecta</taxon>
        <taxon>Pterygota</taxon>
        <taxon>Neoptera</taxon>
        <taxon>Endopterygota</taxon>
        <taxon>Diptera</taxon>
        <taxon>Nematocera</taxon>
        <taxon>Psychodoidea</taxon>
        <taxon>Psychodidae</taxon>
        <taxon>Phlebotomus</taxon>
        <taxon>Phlebotomus</taxon>
    </lineage>
</organism>
<dbReference type="InterPro" id="IPR032071">
    <property type="entry name" value="DUF4806"/>
</dbReference>